<dbReference type="Proteomes" id="UP000189800">
    <property type="component" value="Unassembled WGS sequence"/>
</dbReference>
<dbReference type="AlphaFoldDB" id="A0A1T0CS31"/>
<organism evidence="2 3">
    <name type="scientific">Moraxella pluranimalium</name>
    <dbReference type="NCBI Taxonomy" id="470453"/>
    <lineage>
        <taxon>Bacteria</taxon>
        <taxon>Pseudomonadati</taxon>
        <taxon>Pseudomonadota</taxon>
        <taxon>Gammaproteobacteria</taxon>
        <taxon>Moraxellales</taxon>
        <taxon>Moraxellaceae</taxon>
        <taxon>Moraxella</taxon>
    </lineage>
</organism>
<dbReference type="Gene3D" id="3.30.1380.10">
    <property type="match status" value="1"/>
</dbReference>
<evidence type="ECO:0000313" key="3">
    <source>
        <dbReference type="Proteomes" id="UP000189800"/>
    </source>
</evidence>
<feature type="domain" description="Peptidase M15A C-terminal" evidence="1">
    <location>
        <begin position="164"/>
        <end position="208"/>
    </location>
</feature>
<gene>
    <name evidence="2" type="ORF">B0680_03250</name>
</gene>
<sequence length="261" mass="28875">MTKTAKPEAVPAVQVTQTTVVQPTAVAQAPSAAPVVPTVQVVQTQQTSTIQTVESHDHDHDHNYEHNYVDVSGSSVGSPTHFTKWYNNNPSSQAIIDEYQAYLASNLGEKNVPPMSQLLTTARSWQSCGYQPYQVPPRDLWDKMVPTIRLYNDLRAQGILPAETQIRSVYRSPALNRCAGGASSSRHMTNGAMDIWVPSYGANSFELRDMQDRLCQFWIDKGAQYNFGLGLYATGSMHLDTQGYRKWGANFSRAGSVCRSA</sequence>
<evidence type="ECO:0000313" key="2">
    <source>
        <dbReference type="EMBL" id="OOS25163.1"/>
    </source>
</evidence>
<evidence type="ECO:0000259" key="1">
    <source>
        <dbReference type="Pfam" id="PF08291"/>
    </source>
</evidence>
<dbReference type="OrthoDB" id="6695647at2"/>
<proteinExistence type="predicted"/>
<dbReference type="EMBL" id="MUYU01000007">
    <property type="protein sequence ID" value="OOS25163.1"/>
    <property type="molecule type" value="Genomic_DNA"/>
</dbReference>
<dbReference type="InterPro" id="IPR009045">
    <property type="entry name" value="Zn_M74/Hedgehog-like"/>
</dbReference>
<dbReference type="STRING" id="470453.B0680_03250"/>
<dbReference type="SUPFAM" id="SSF55166">
    <property type="entry name" value="Hedgehog/DD-peptidase"/>
    <property type="match status" value="1"/>
</dbReference>
<reference evidence="2 3" key="1">
    <citation type="submission" date="2017-02" db="EMBL/GenBank/DDBJ databases">
        <title>Draft genome sequence of Moraxella pluranimalium CCUG 54913T type strain.</title>
        <authorList>
            <person name="Salva-Serra F."/>
            <person name="Engstrom-Jakobsson H."/>
            <person name="Thorell K."/>
            <person name="Jaen-Luchoro D."/>
            <person name="Gonzales-Siles L."/>
            <person name="Karlsson R."/>
            <person name="Yazdan S."/>
            <person name="Boulund F."/>
            <person name="Johnning A."/>
            <person name="Engstrand L."/>
            <person name="Kristiansson E."/>
            <person name="Moore E."/>
        </authorList>
    </citation>
    <scope>NUCLEOTIDE SEQUENCE [LARGE SCALE GENOMIC DNA]</scope>
    <source>
        <strain evidence="2 3">CCUG 54913</strain>
    </source>
</reference>
<accession>A0A1T0CS31</accession>
<comment type="caution">
    <text evidence="2">The sequence shown here is derived from an EMBL/GenBank/DDBJ whole genome shotgun (WGS) entry which is preliminary data.</text>
</comment>
<dbReference type="Pfam" id="PF08291">
    <property type="entry name" value="Peptidase_M15_3"/>
    <property type="match status" value="1"/>
</dbReference>
<keyword evidence="3" id="KW-1185">Reference proteome</keyword>
<dbReference type="InterPro" id="IPR013230">
    <property type="entry name" value="Peptidase_M15A_C"/>
</dbReference>
<protein>
    <recommendedName>
        <fullName evidence="1">Peptidase M15A C-terminal domain-containing protein</fullName>
    </recommendedName>
</protein>
<name>A0A1T0CS31_9GAMM</name>